<name>X1HDI3_9ZZZZ</name>
<dbReference type="SUPFAM" id="SSF49899">
    <property type="entry name" value="Concanavalin A-like lectins/glucanases"/>
    <property type="match status" value="1"/>
</dbReference>
<protein>
    <submittedName>
        <fullName evidence="2">Uncharacterized protein</fullName>
    </submittedName>
</protein>
<evidence type="ECO:0000256" key="1">
    <source>
        <dbReference type="SAM" id="MobiDB-lite"/>
    </source>
</evidence>
<dbReference type="AlphaFoldDB" id="X1HDI3"/>
<dbReference type="Gene3D" id="2.60.120.200">
    <property type="match status" value="1"/>
</dbReference>
<gene>
    <name evidence="2" type="ORF">S03H2_28221</name>
</gene>
<feature type="region of interest" description="Disordered" evidence="1">
    <location>
        <begin position="157"/>
        <end position="178"/>
    </location>
</feature>
<dbReference type="EMBL" id="BARU01017000">
    <property type="protein sequence ID" value="GAH55115.1"/>
    <property type="molecule type" value="Genomic_DNA"/>
</dbReference>
<evidence type="ECO:0000313" key="2">
    <source>
        <dbReference type="EMBL" id="GAH55115.1"/>
    </source>
</evidence>
<feature type="non-terminal residue" evidence="2">
    <location>
        <position position="1"/>
    </location>
</feature>
<dbReference type="InterPro" id="IPR013320">
    <property type="entry name" value="ConA-like_dom_sf"/>
</dbReference>
<sequence length="239" mass="26036">GSGRTGKVIYDGDPNDIAEGWRGFQEWNIDLDTFVDDNSVDLTDVQRLTIGFGDKTAGGTGVVYFDNIRLYPPRCVPQLAPSMGYFRYIDRYTASGSFTPDCTVDIYDLRTMAGDWLISGLGSVTATTAGTANLVGHWPMDDDDPQMQVDDVSGNNNHGTLFDEDRDPGRSTAKHSVDPGAIGTALSFDGVDDYVEIPALNLNSNSVTVSAWVRPDDWLGPWGIYPPIVAVKTTLRRMG</sequence>
<organism evidence="2">
    <name type="scientific">marine sediment metagenome</name>
    <dbReference type="NCBI Taxonomy" id="412755"/>
    <lineage>
        <taxon>unclassified sequences</taxon>
        <taxon>metagenomes</taxon>
        <taxon>ecological metagenomes</taxon>
    </lineage>
</organism>
<comment type="caution">
    <text evidence="2">The sequence shown here is derived from an EMBL/GenBank/DDBJ whole genome shotgun (WGS) entry which is preliminary data.</text>
</comment>
<proteinExistence type="predicted"/>
<reference evidence="2" key="1">
    <citation type="journal article" date="2014" name="Front. Microbiol.">
        <title>High frequency of phylogenetically diverse reductive dehalogenase-homologous genes in deep subseafloor sedimentary metagenomes.</title>
        <authorList>
            <person name="Kawai M."/>
            <person name="Futagami T."/>
            <person name="Toyoda A."/>
            <person name="Takaki Y."/>
            <person name="Nishi S."/>
            <person name="Hori S."/>
            <person name="Arai W."/>
            <person name="Tsubouchi T."/>
            <person name="Morono Y."/>
            <person name="Uchiyama I."/>
            <person name="Ito T."/>
            <person name="Fujiyama A."/>
            <person name="Inagaki F."/>
            <person name="Takami H."/>
        </authorList>
    </citation>
    <scope>NUCLEOTIDE SEQUENCE</scope>
    <source>
        <strain evidence="2">Expedition CK06-06</strain>
    </source>
</reference>
<accession>X1HDI3</accession>